<protein>
    <recommendedName>
        <fullName evidence="5">DUF4005 domain-containing protein</fullName>
    </recommendedName>
</protein>
<dbReference type="EnsemblPlants" id="AET1Gv20819600.11">
    <property type="protein sequence ID" value="AET1Gv20819600.11"/>
    <property type="gene ID" value="AET1Gv20819600"/>
</dbReference>
<reference evidence="6" key="5">
    <citation type="journal article" date="2021" name="G3 (Bethesda)">
        <title>Aegilops tauschii genome assembly Aet v5.0 features greater sequence contiguity and improved annotation.</title>
        <authorList>
            <person name="Wang L."/>
            <person name="Zhu T."/>
            <person name="Rodriguez J.C."/>
            <person name="Deal K.R."/>
            <person name="Dubcovsky J."/>
            <person name="McGuire P.E."/>
            <person name="Lux T."/>
            <person name="Spannagl M."/>
            <person name="Mayer K.F.X."/>
            <person name="Baldrich P."/>
            <person name="Meyers B.C."/>
            <person name="Huo N."/>
            <person name="Gu Y.Q."/>
            <person name="Zhou H."/>
            <person name="Devos K.M."/>
            <person name="Bennetzen J.L."/>
            <person name="Unver T."/>
            <person name="Budak H."/>
            <person name="Gulick P.J."/>
            <person name="Galiba G."/>
            <person name="Kalapos B."/>
            <person name="Nelson D.R."/>
            <person name="Li P."/>
            <person name="You F.M."/>
            <person name="Luo M.C."/>
            <person name="Dvorak J."/>
        </authorList>
    </citation>
    <scope>NUCLEOTIDE SEQUENCE [LARGE SCALE GENOMIC DNA]</scope>
    <source>
        <strain evidence="6">cv. AL8/78</strain>
    </source>
</reference>
<evidence type="ECO:0000313" key="7">
    <source>
        <dbReference type="Proteomes" id="UP000015105"/>
    </source>
</evidence>
<dbReference type="Pfam" id="PF13178">
    <property type="entry name" value="DUF4005"/>
    <property type="match status" value="1"/>
</dbReference>
<keyword evidence="1" id="KW-0112">Calmodulin-binding</keyword>
<evidence type="ECO:0000256" key="1">
    <source>
        <dbReference type="ARBA" id="ARBA00022860"/>
    </source>
</evidence>
<feature type="compositionally biased region" description="Polar residues" evidence="4">
    <location>
        <begin position="321"/>
        <end position="335"/>
    </location>
</feature>
<evidence type="ECO:0000256" key="4">
    <source>
        <dbReference type="SAM" id="MobiDB-lite"/>
    </source>
</evidence>
<evidence type="ECO:0000259" key="5">
    <source>
        <dbReference type="Pfam" id="PF13178"/>
    </source>
</evidence>
<dbReference type="Proteomes" id="UP000015105">
    <property type="component" value="Chromosome 1D"/>
</dbReference>
<dbReference type="InterPro" id="IPR025064">
    <property type="entry name" value="DUF4005"/>
</dbReference>
<dbReference type="AlphaFoldDB" id="A0A452ZL00"/>
<dbReference type="GO" id="GO:0005516">
    <property type="term" value="F:calmodulin binding"/>
    <property type="evidence" value="ECO:0007669"/>
    <property type="project" value="UniProtKB-KW"/>
</dbReference>
<reference evidence="7" key="1">
    <citation type="journal article" date="2014" name="Science">
        <title>Ancient hybridizations among the ancestral genomes of bread wheat.</title>
        <authorList>
            <consortium name="International Wheat Genome Sequencing Consortium,"/>
            <person name="Marcussen T."/>
            <person name="Sandve S.R."/>
            <person name="Heier L."/>
            <person name="Spannagl M."/>
            <person name="Pfeifer M."/>
            <person name="Jakobsen K.S."/>
            <person name="Wulff B.B."/>
            <person name="Steuernagel B."/>
            <person name="Mayer K.F."/>
            <person name="Olsen O.A."/>
        </authorList>
    </citation>
    <scope>NUCLEOTIDE SEQUENCE [LARGE SCALE GENOMIC DNA]</scope>
    <source>
        <strain evidence="7">cv. AL8/78</strain>
    </source>
</reference>
<accession>A0A452ZL00</accession>
<dbReference type="Pfam" id="PF00612">
    <property type="entry name" value="IQ"/>
    <property type="match status" value="2"/>
</dbReference>
<dbReference type="InterPro" id="IPR000048">
    <property type="entry name" value="IQ_motif_EF-hand-BS"/>
</dbReference>
<feature type="compositionally biased region" description="Polar residues" evidence="4">
    <location>
        <begin position="147"/>
        <end position="159"/>
    </location>
</feature>
<dbReference type="SMART" id="SM00015">
    <property type="entry name" value="IQ"/>
    <property type="match status" value="2"/>
</dbReference>
<dbReference type="PANTHER" id="PTHR32295:SF10">
    <property type="entry name" value="PROTEIN IQ-DOMAIN 25"/>
    <property type="match status" value="1"/>
</dbReference>
<dbReference type="Gene3D" id="1.20.5.190">
    <property type="match status" value="1"/>
</dbReference>
<sequence length="359" mass="39218">RRAMGRAMRWLKKLLTGGGGKKEGAKDQSAAVPPVERRRWSFAKARSSVADASRRPSVTAVVAGELSQSQARPCGCGQARETEAAVLMQKAFRGYLARKALRALKSLVKLQALVRGYLVRKQAATTLHRLQALMRLQASSQALKNLSSRRSIQQVQSARIPSRRERKTSVPVAHRRRLSEGGAGDDRSPRIVEMDTCQLRCRSSRIAGRYAAADPQAPPISSPLAYFCKPPSRLQVRELEPRQPKTTQNTPRLPAIVPGGSPAKARPSCGGGGGRESSSPRYMADTASSVARGRCQSAPRQRHGSNNPALARGGSRKAAPQPQSQDSLSFKSSEACSRVEDYSEMSDEVTRDYYLDQLW</sequence>
<evidence type="ECO:0000313" key="6">
    <source>
        <dbReference type="EnsemblPlants" id="AET1Gv20819600.11"/>
    </source>
</evidence>
<dbReference type="PANTHER" id="PTHR32295">
    <property type="entry name" value="IQ-DOMAIN 5-RELATED"/>
    <property type="match status" value="1"/>
</dbReference>
<feature type="domain" description="DUF4005" evidence="5">
    <location>
        <begin position="245"/>
        <end position="343"/>
    </location>
</feature>
<dbReference type="CDD" id="cd23767">
    <property type="entry name" value="IQCD"/>
    <property type="match status" value="1"/>
</dbReference>
<comment type="subunit">
    <text evidence="3">Binds to multiple calmodulin (CaM) in the presence of Ca(2+) and CaM-like proteins.</text>
</comment>
<reference evidence="6" key="4">
    <citation type="submission" date="2019-03" db="UniProtKB">
        <authorList>
            <consortium name="EnsemblPlants"/>
        </authorList>
    </citation>
    <scope>IDENTIFICATION</scope>
</reference>
<dbReference type="Gramene" id="AET1Gv20819600.11">
    <property type="protein sequence ID" value="AET1Gv20819600.11"/>
    <property type="gene ID" value="AET1Gv20819600"/>
</dbReference>
<feature type="region of interest" description="Disordered" evidence="4">
    <location>
        <begin position="147"/>
        <end position="191"/>
    </location>
</feature>
<evidence type="ECO:0000256" key="2">
    <source>
        <dbReference type="ARBA" id="ARBA00024341"/>
    </source>
</evidence>
<evidence type="ECO:0000256" key="3">
    <source>
        <dbReference type="ARBA" id="ARBA00024378"/>
    </source>
</evidence>
<proteinExistence type="inferred from homology"/>
<reference evidence="7" key="2">
    <citation type="journal article" date="2017" name="Nat. Plants">
        <title>The Aegilops tauschii genome reveals multiple impacts of transposons.</title>
        <authorList>
            <person name="Zhao G."/>
            <person name="Zou C."/>
            <person name="Li K."/>
            <person name="Wang K."/>
            <person name="Li T."/>
            <person name="Gao L."/>
            <person name="Zhang X."/>
            <person name="Wang H."/>
            <person name="Yang Z."/>
            <person name="Liu X."/>
            <person name="Jiang W."/>
            <person name="Mao L."/>
            <person name="Kong X."/>
            <person name="Jiao Y."/>
            <person name="Jia J."/>
        </authorList>
    </citation>
    <scope>NUCLEOTIDE SEQUENCE [LARGE SCALE GENOMIC DNA]</scope>
    <source>
        <strain evidence="7">cv. AL8/78</strain>
    </source>
</reference>
<name>A0A452ZL00_AEGTS</name>
<organism evidence="6 7">
    <name type="scientific">Aegilops tauschii subsp. strangulata</name>
    <name type="common">Goatgrass</name>
    <dbReference type="NCBI Taxonomy" id="200361"/>
    <lineage>
        <taxon>Eukaryota</taxon>
        <taxon>Viridiplantae</taxon>
        <taxon>Streptophyta</taxon>
        <taxon>Embryophyta</taxon>
        <taxon>Tracheophyta</taxon>
        <taxon>Spermatophyta</taxon>
        <taxon>Magnoliopsida</taxon>
        <taxon>Liliopsida</taxon>
        <taxon>Poales</taxon>
        <taxon>Poaceae</taxon>
        <taxon>BOP clade</taxon>
        <taxon>Pooideae</taxon>
        <taxon>Triticodae</taxon>
        <taxon>Triticeae</taxon>
        <taxon>Triticinae</taxon>
        <taxon>Aegilops</taxon>
    </lineage>
</organism>
<keyword evidence="7" id="KW-1185">Reference proteome</keyword>
<reference evidence="6" key="3">
    <citation type="journal article" date="2017" name="Nature">
        <title>Genome sequence of the progenitor of the wheat D genome Aegilops tauschii.</title>
        <authorList>
            <person name="Luo M.C."/>
            <person name="Gu Y.Q."/>
            <person name="Puiu D."/>
            <person name="Wang H."/>
            <person name="Twardziok S.O."/>
            <person name="Deal K.R."/>
            <person name="Huo N."/>
            <person name="Zhu T."/>
            <person name="Wang L."/>
            <person name="Wang Y."/>
            <person name="McGuire P.E."/>
            <person name="Liu S."/>
            <person name="Long H."/>
            <person name="Ramasamy R.K."/>
            <person name="Rodriguez J.C."/>
            <person name="Van S.L."/>
            <person name="Yuan L."/>
            <person name="Wang Z."/>
            <person name="Xia Z."/>
            <person name="Xiao L."/>
            <person name="Anderson O.D."/>
            <person name="Ouyang S."/>
            <person name="Liang Y."/>
            <person name="Zimin A.V."/>
            <person name="Pertea G."/>
            <person name="Qi P."/>
            <person name="Bennetzen J.L."/>
            <person name="Dai X."/>
            <person name="Dawson M.W."/>
            <person name="Muller H.G."/>
            <person name="Kugler K."/>
            <person name="Rivarola-Duarte L."/>
            <person name="Spannagl M."/>
            <person name="Mayer K.F.X."/>
            <person name="Lu F.H."/>
            <person name="Bevan M.W."/>
            <person name="Leroy P."/>
            <person name="Li P."/>
            <person name="You F.M."/>
            <person name="Sun Q."/>
            <person name="Liu Z."/>
            <person name="Lyons E."/>
            <person name="Wicker T."/>
            <person name="Salzberg S.L."/>
            <person name="Devos K.M."/>
            <person name="Dvorak J."/>
        </authorList>
    </citation>
    <scope>NUCLEOTIDE SEQUENCE [LARGE SCALE GENOMIC DNA]</scope>
    <source>
        <strain evidence="6">cv. AL8/78</strain>
    </source>
</reference>
<dbReference type="PROSITE" id="PS50096">
    <property type="entry name" value="IQ"/>
    <property type="match status" value="2"/>
</dbReference>
<comment type="similarity">
    <text evidence="2">Belongs to the IQD family.</text>
</comment>
<dbReference type="STRING" id="200361.A0A452ZL00"/>
<feature type="region of interest" description="Disordered" evidence="4">
    <location>
        <begin position="235"/>
        <end position="347"/>
    </location>
</feature>